<sequence>MQAPFISLVLPVRNEEKYIRACAESLFLQDYPEERMEVLFVDGCSTDGTVGILREIQRVHPLLRVLNNPNRTVPYAMNIGIRESRGEFIVRMDAHAEYAPDYVSRCIRALQTVECDNAGGVCVTKGRSYMGRAIAGALSTPFGVGNSMFRLDVRSGYVDTVPFGAFRRELFDRIGLYDERLTRNQDNELNYRIRKNGGKIYLDREIRCTYYCRDTLRGIMKMGFQNGMWNVITMFLCPGSMGLRHFVPLLFVLSTIGLALLSLAFGPQVFGVLLLLEWFAYLSLDAFYSYTVAQSLGLRYLPVLPVIFPAFHIAYGLGSLRGFFALRRFAGGKRGKA</sequence>
<feature type="transmembrane region" description="Helical" evidence="1">
    <location>
        <begin position="303"/>
        <end position="326"/>
    </location>
</feature>
<dbReference type="Proteomes" id="UP000886887">
    <property type="component" value="Unassembled WGS sequence"/>
</dbReference>
<evidence type="ECO:0000313" key="4">
    <source>
        <dbReference type="Proteomes" id="UP000886887"/>
    </source>
</evidence>
<comment type="caution">
    <text evidence="3">The sequence shown here is derived from an EMBL/GenBank/DDBJ whole genome shotgun (WGS) entry which is preliminary data.</text>
</comment>
<dbReference type="EMBL" id="DVFJ01000009">
    <property type="protein sequence ID" value="HIQ71156.1"/>
    <property type="molecule type" value="Genomic_DNA"/>
</dbReference>
<dbReference type="AlphaFoldDB" id="A0A9D0Z8H2"/>
<organism evidence="3 4">
    <name type="scientific">Candidatus Onthenecus intestinigallinarum</name>
    <dbReference type="NCBI Taxonomy" id="2840875"/>
    <lineage>
        <taxon>Bacteria</taxon>
        <taxon>Bacillati</taxon>
        <taxon>Bacillota</taxon>
        <taxon>Clostridia</taxon>
        <taxon>Eubacteriales</taxon>
        <taxon>Candidatus Onthenecus</taxon>
    </lineage>
</organism>
<dbReference type="CDD" id="cd02525">
    <property type="entry name" value="Succinoglycan_BP_ExoA"/>
    <property type="match status" value="1"/>
</dbReference>
<dbReference type="SUPFAM" id="SSF53448">
    <property type="entry name" value="Nucleotide-diphospho-sugar transferases"/>
    <property type="match status" value="1"/>
</dbReference>
<protein>
    <submittedName>
        <fullName evidence="3">Glycosyltransferase family 2 protein</fullName>
    </submittedName>
</protein>
<evidence type="ECO:0000313" key="3">
    <source>
        <dbReference type="EMBL" id="HIQ71156.1"/>
    </source>
</evidence>
<name>A0A9D0Z8H2_9FIRM</name>
<reference evidence="3" key="2">
    <citation type="journal article" date="2021" name="PeerJ">
        <title>Extensive microbial diversity within the chicken gut microbiome revealed by metagenomics and culture.</title>
        <authorList>
            <person name="Gilroy R."/>
            <person name="Ravi A."/>
            <person name="Getino M."/>
            <person name="Pursley I."/>
            <person name="Horton D.L."/>
            <person name="Alikhan N.F."/>
            <person name="Baker D."/>
            <person name="Gharbi K."/>
            <person name="Hall N."/>
            <person name="Watson M."/>
            <person name="Adriaenssens E.M."/>
            <person name="Foster-Nyarko E."/>
            <person name="Jarju S."/>
            <person name="Secka A."/>
            <person name="Antonio M."/>
            <person name="Oren A."/>
            <person name="Chaudhuri R.R."/>
            <person name="La Ragione R."/>
            <person name="Hildebrand F."/>
            <person name="Pallen M.J."/>
        </authorList>
    </citation>
    <scope>NUCLEOTIDE SEQUENCE</scope>
    <source>
        <strain evidence="3">ChiSxjej2B14-6234</strain>
    </source>
</reference>
<proteinExistence type="predicted"/>
<keyword evidence="1" id="KW-0812">Transmembrane</keyword>
<reference evidence="3" key="1">
    <citation type="submission" date="2020-10" db="EMBL/GenBank/DDBJ databases">
        <authorList>
            <person name="Gilroy R."/>
        </authorList>
    </citation>
    <scope>NUCLEOTIDE SEQUENCE</scope>
    <source>
        <strain evidence="3">ChiSxjej2B14-6234</strain>
    </source>
</reference>
<feature type="domain" description="Glycosyltransferase 2-like" evidence="2">
    <location>
        <begin position="7"/>
        <end position="173"/>
    </location>
</feature>
<evidence type="ECO:0000256" key="1">
    <source>
        <dbReference type="SAM" id="Phobius"/>
    </source>
</evidence>
<keyword evidence="1" id="KW-1133">Transmembrane helix</keyword>
<evidence type="ECO:0000259" key="2">
    <source>
        <dbReference type="Pfam" id="PF00535"/>
    </source>
</evidence>
<dbReference type="InterPro" id="IPR029044">
    <property type="entry name" value="Nucleotide-diphossugar_trans"/>
</dbReference>
<dbReference type="Gene3D" id="3.90.550.10">
    <property type="entry name" value="Spore Coat Polysaccharide Biosynthesis Protein SpsA, Chain A"/>
    <property type="match status" value="1"/>
</dbReference>
<dbReference type="PANTHER" id="PTHR43685">
    <property type="entry name" value="GLYCOSYLTRANSFERASE"/>
    <property type="match status" value="1"/>
</dbReference>
<accession>A0A9D0Z8H2</accession>
<dbReference type="InterPro" id="IPR050834">
    <property type="entry name" value="Glycosyltransf_2"/>
</dbReference>
<dbReference type="InterPro" id="IPR001173">
    <property type="entry name" value="Glyco_trans_2-like"/>
</dbReference>
<gene>
    <name evidence="3" type="ORF">IAB73_02975</name>
</gene>
<keyword evidence="1" id="KW-0472">Membrane</keyword>
<dbReference type="PANTHER" id="PTHR43685:SF2">
    <property type="entry name" value="GLYCOSYLTRANSFERASE 2-LIKE DOMAIN-CONTAINING PROTEIN"/>
    <property type="match status" value="1"/>
</dbReference>
<dbReference type="Pfam" id="PF00535">
    <property type="entry name" value="Glycos_transf_2"/>
    <property type="match status" value="1"/>
</dbReference>